<organism evidence="3 4">
    <name type="scientific">Gadus morhua</name>
    <name type="common">Atlantic cod</name>
    <dbReference type="NCBI Taxonomy" id="8049"/>
    <lineage>
        <taxon>Eukaryota</taxon>
        <taxon>Metazoa</taxon>
        <taxon>Chordata</taxon>
        <taxon>Craniata</taxon>
        <taxon>Vertebrata</taxon>
        <taxon>Euteleostomi</taxon>
        <taxon>Actinopterygii</taxon>
        <taxon>Neopterygii</taxon>
        <taxon>Teleostei</taxon>
        <taxon>Neoteleostei</taxon>
        <taxon>Acanthomorphata</taxon>
        <taxon>Zeiogadaria</taxon>
        <taxon>Gadariae</taxon>
        <taxon>Gadiformes</taxon>
        <taxon>Gadoidei</taxon>
        <taxon>Gadidae</taxon>
        <taxon>Gadus</taxon>
    </lineage>
</organism>
<dbReference type="Proteomes" id="UP000694546">
    <property type="component" value="Chromosome 8"/>
</dbReference>
<dbReference type="InterPro" id="IPR016187">
    <property type="entry name" value="CTDL_fold"/>
</dbReference>
<dbReference type="AlphaFoldDB" id="A0A8C5BYM2"/>
<name>A0A8C5BYM2_GADMO</name>
<accession>A0A8C5BYM2</accession>
<evidence type="ECO:0000313" key="3">
    <source>
        <dbReference type="Ensembl" id="ENSGMOP00000052542.1"/>
    </source>
</evidence>
<dbReference type="PROSITE" id="PS50041">
    <property type="entry name" value="C_TYPE_LECTIN_2"/>
    <property type="match status" value="2"/>
</dbReference>
<keyword evidence="1" id="KW-0812">Transmembrane</keyword>
<keyword evidence="4" id="KW-1185">Reference proteome</keyword>
<proteinExistence type="predicted"/>
<dbReference type="InterPro" id="IPR016186">
    <property type="entry name" value="C-type_lectin-like/link_sf"/>
</dbReference>
<feature type="domain" description="C-type lectin" evidence="2">
    <location>
        <begin position="11"/>
        <end position="124"/>
    </location>
</feature>
<dbReference type="OMA" id="LANENCG"/>
<keyword evidence="1" id="KW-0472">Membrane</keyword>
<evidence type="ECO:0000259" key="2">
    <source>
        <dbReference type="PROSITE" id="PS50041"/>
    </source>
</evidence>
<dbReference type="GeneTree" id="ENSGT00940000163460"/>
<dbReference type="CDD" id="cd00037">
    <property type="entry name" value="CLECT"/>
    <property type="match status" value="2"/>
</dbReference>
<dbReference type="SMART" id="SM00034">
    <property type="entry name" value="CLECT"/>
    <property type="match status" value="2"/>
</dbReference>
<feature type="domain" description="C-type lectin" evidence="2">
    <location>
        <begin position="130"/>
        <end position="237"/>
    </location>
</feature>
<dbReference type="InterPro" id="IPR001304">
    <property type="entry name" value="C-type_lectin-like"/>
</dbReference>
<dbReference type="PANTHER" id="PTHR45784">
    <property type="entry name" value="C-TYPE LECTIN DOMAIN FAMILY 20 MEMBER A-RELATED"/>
    <property type="match status" value="1"/>
</dbReference>
<dbReference type="Ensembl" id="ENSGMOT00000076792.1">
    <property type="protein sequence ID" value="ENSGMOP00000052542.1"/>
    <property type="gene ID" value="ENSGMOG00000025734.1"/>
</dbReference>
<dbReference type="PANTHER" id="PTHR45784:SF5">
    <property type="entry name" value="C-TYPE LECTIN DOMAIN FAMILY 20 MEMBER A-RELATED"/>
    <property type="match status" value="1"/>
</dbReference>
<protein>
    <recommendedName>
        <fullName evidence="2">C-type lectin domain-containing protein</fullName>
    </recommendedName>
</protein>
<dbReference type="Gene3D" id="3.10.100.10">
    <property type="entry name" value="Mannose-Binding Protein A, subunit A"/>
    <property type="match status" value="2"/>
</dbReference>
<feature type="transmembrane region" description="Helical" evidence="1">
    <location>
        <begin position="6"/>
        <end position="26"/>
    </location>
</feature>
<dbReference type="Pfam" id="PF00059">
    <property type="entry name" value="Lectin_C"/>
    <property type="match status" value="2"/>
</dbReference>
<dbReference type="SUPFAM" id="SSF56436">
    <property type="entry name" value="C-type lectin-like"/>
    <property type="match status" value="2"/>
</dbReference>
<reference evidence="3" key="2">
    <citation type="submission" date="2025-09" db="UniProtKB">
        <authorList>
            <consortium name="Ensembl"/>
        </authorList>
    </citation>
    <scope>IDENTIFICATION</scope>
</reference>
<evidence type="ECO:0000313" key="4">
    <source>
        <dbReference type="Proteomes" id="UP000694546"/>
    </source>
</evidence>
<evidence type="ECO:0000256" key="1">
    <source>
        <dbReference type="SAM" id="Phobius"/>
    </source>
</evidence>
<keyword evidence="1" id="KW-1133">Transmembrane helix</keyword>
<sequence>IYIYIYILFFFNLVSVLLLQYSVTWAEAKNWCRSQLDGNYDLAIQRNALDILYFSKICNDLQTTCWVGLRDRQGIGWSWNNGPNISRLDTNWSAGHPGSTNCGAVYKGKLVDHNCGKLLFSLCEYNHLVFVEEKKTWEEALDHCRALEPDASKRMDLLSFRDEEELSYAQEEMTRAQTEEVWIGLRWLAGRWLWMDRTAGGVITLPECPANGNQCGTLSGGGQQARSCVEKRRFFCLKQAN</sequence>
<reference evidence="3" key="1">
    <citation type="submission" date="2025-08" db="UniProtKB">
        <authorList>
            <consortium name="Ensembl"/>
        </authorList>
    </citation>
    <scope>IDENTIFICATION</scope>
</reference>